<keyword evidence="5" id="KW-0460">Magnesium</keyword>
<dbReference type="InterPro" id="IPR039537">
    <property type="entry name" value="Retrotran_Ty1/copia-like"/>
</dbReference>
<keyword evidence="4" id="KW-0378">Hydrolase</keyword>
<dbReference type="InterPro" id="IPR012337">
    <property type="entry name" value="RNaseH-like_sf"/>
</dbReference>
<dbReference type="SUPFAM" id="SSF53098">
    <property type="entry name" value="Ribonuclease H-like"/>
    <property type="match status" value="1"/>
</dbReference>
<comment type="caution">
    <text evidence="11">The sequence shown here is derived from an EMBL/GenBank/DDBJ whole genome shotgun (WGS) entry which is preliminary data.</text>
</comment>
<evidence type="ECO:0000256" key="8">
    <source>
        <dbReference type="ARBA" id="ARBA00022932"/>
    </source>
</evidence>
<keyword evidence="8" id="KW-0548">Nucleotidyltransferase</keyword>
<dbReference type="GO" id="GO:0004519">
    <property type="term" value="F:endonuclease activity"/>
    <property type="evidence" value="ECO:0007669"/>
    <property type="project" value="UniProtKB-KW"/>
</dbReference>
<dbReference type="GO" id="GO:0015074">
    <property type="term" value="P:DNA integration"/>
    <property type="evidence" value="ECO:0007669"/>
    <property type="project" value="UniProtKB-KW"/>
</dbReference>
<dbReference type="GO" id="GO:0016787">
    <property type="term" value="F:hydrolase activity"/>
    <property type="evidence" value="ECO:0007669"/>
    <property type="project" value="UniProtKB-KW"/>
</dbReference>
<dbReference type="SMART" id="SM00343">
    <property type="entry name" value="ZnF_C2HC"/>
    <property type="match status" value="1"/>
</dbReference>
<keyword evidence="2" id="KW-0479">Metal-binding</keyword>
<dbReference type="InterPro" id="IPR001584">
    <property type="entry name" value="Integrase_cat-core"/>
</dbReference>
<evidence type="ECO:0000256" key="7">
    <source>
        <dbReference type="ARBA" id="ARBA00022918"/>
    </source>
</evidence>
<evidence type="ECO:0000256" key="3">
    <source>
        <dbReference type="ARBA" id="ARBA00022759"/>
    </source>
</evidence>
<keyword evidence="8" id="KW-0808">Transferase</keyword>
<dbReference type="Pfam" id="PF00665">
    <property type="entry name" value="rve"/>
    <property type="match status" value="1"/>
</dbReference>
<proteinExistence type="predicted"/>
<evidence type="ECO:0000256" key="2">
    <source>
        <dbReference type="ARBA" id="ARBA00022723"/>
    </source>
</evidence>
<keyword evidence="6" id="KW-0229">DNA integration</keyword>
<dbReference type="GO" id="GO:0008270">
    <property type="term" value="F:zinc ion binding"/>
    <property type="evidence" value="ECO:0007669"/>
    <property type="project" value="InterPro"/>
</dbReference>
<accession>A0A6L2NWB8</accession>
<dbReference type="GO" id="GO:0003964">
    <property type="term" value="F:RNA-directed DNA polymerase activity"/>
    <property type="evidence" value="ECO:0007669"/>
    <property type="project" value="UniProtKB-KW"/>
</dbReference>
<keyword evidence="8" id="KW-0239">DNA-directed DNA polymerase</keyword>
<dbReference type="InterPro" id="IPR036397">
    <property type="entry name" value="RNaseH_sf"/>
</dbReference>
<keyword evidence="1" id="KW-0540">Nuclease</keyword>
<reference evidence="11" key="1">
    <citation type="journal article" date="2019" name="Sci. Rep.">
        <title>Draft genome of Tanacetum cinerariifolium, the natural source of mosquito coil.</title>
        <authorList>
            <person name="Yamashiro T."/>
            <person name="Shiraishi A."/>
            <person name="Satake H."/>
            <person name="Nakayama K."/>
        </authorList>
    </citation>
    <scope>NUCLEOTIDE SEQUENCE</scope>
</reference>
<evidence type="ECO:0000313" key="11">
    <source>
        <dbReference type="EMBL" id="GEU90558.1"/>
    </source>
</evidence>
<protein>
    <submittedName>
        <fullName evidence="11">Integrase, catalytic region, zinc finger, CCHC-type, peptidase aspartic, catalytic</fullName>
    </submittedName>
</protein>
<dbReference type="GO" id="GO:0003676">
    <property type="term" value="F:nucleic acid binding"/>
    <property type="evidence" value="ECO:0007669"/>
    <property type="project" value="InterPro"/>
</dbReference>
<name>A0A6L2NWB8_TANCI</name>
<keyword evidence="9" id="KW-0233">DNA recombination</keyword>
<dbReference type="Gene3D" id="3.30.420.10">
    <property type="entry name" value="Ribonuclease H-like superfamily/Ribonuclease H"/>
    <property type="match status" value="1"/>
</dbReference>
<gene>
    <name evidence="11" type="ORF">Tci_062536</name>
</gene>
<dbReference type="InterPro" id="IPR001878">
    <property type="entry name" value="Znf_CCHC"/>
</dbReference>
<dbReference type="GO" id="GO:0003887">
    <property type="term" value="F:DNA-directed DNA polymerase activity"/>
    <property type="evidence" value="ECO:0007669"/>
    <property type="project" value="UniProtKB-KW"/>
</dbReference>
<dbReference type="PANTHER" id="PTHR42648:SF11">
    <property type="entry name" value="TRANSPOSON TY4-P GAG-POL POLYPROTEIN"/>
    <property type="match status" value="1"/>
</dbReference>
<evidence type="ECO:0000256" key="5">
    <source>
        <dbReference type="ARBA" id="ARBA00022842"/>
    </source>
</evidence>
<dbReference type="EMBL" id="BKCJ010010212">
    <property type="protein sequence ID" value="GEU90558.1"/>
    <property type="molecule type" value="Genomic_DNA"/>
</dbReference>
<feature type="domain" description="Integrase catalytic" evidence="10">
    <location>
        <begin position="977"/>
        <end position="1162"/>
    </location>
</feature>
<evidence type="ECO:0000256" key="6">
    <source>
        <dbReference type="ARBA" id="ARBA00022908"/>
    </source>
</evidence>
<keyword evidence="3" id="KW-0255">Endonuclease</keyword>
<evidence type="ECO:0000256" key="9">
    <source>
        <dbReference type="ARBA" id="ARBA00023172"/>
    </source>
</evidence>
<organism evidence="11">
    <name type="scientific">Tanacetum cinerariifolium</name>
    <name type="common">Dalmatian daisy</name>
    <name type="synonym">Chrysanthemum cinerariifolium</name>
    <dbReference type="NCBI Taxonomy" id="118510"/>
    <lineage>
        <taxon>Eukaryota</taxon>
        <taxon>Viridiplantae</taxon>
        <taxon>Streptophyta</taxon>
        <taxon>Embryophyta</taxon>
        <taxon>Tracheophyta</taxon>
        <taxon>Spermatophyta</taxon>
        <taxon>Magnoliopsida</taxon>
        <taxon>eudicotyledons</taxon>
        <taxon>Gunneridae</taxon>
        <taxon>Pentapetalae</taxon>
        <taxon>asterids</taxon>
        <taxon>campanulids</taxon>
        <taxon>Asterales</taxon>
        <taxon>Asteraceae</taxon>
        <taxon>Asteroideae</taxon>
        <taxon>Anthemideae</taxon>
        <taxon>Anthemidinae</taxon>
        <taxon>Tanacetum</taxon>
    </lineage>
</organism>
<dbReference type="PROSITE" id="PS50994">
    <property type="entry name" value="INTEGRASE"/>
    <property type="match status" value="1"/>
</dbReference>
<sequence length="1357" mass="151458">MTSLADKAMLSGVDNRPSMLKKDMYDSWKSRMELYMLNRQHGRMILESVEHGPLLWPTVEEDGVTRLKKYSELSAAEAIQADCDVKATNIILQGLPPEVYALVSTYKVSKELWFVSQGPSSSNLSVFYPVNDISSTVNHNAYMASSSASQIDYAPIAHHPSEFSSPETGLVVLVFQKGDDPINAINHMMSFLTVVVTSRMILESVEHGPLLWPTVEEDGVTRLKKYSELSAAEAIQADCDAKATNIILQGLPLEVNTKFLNTLPPEWSKFVTDVKLVRDLHTTNVDQLHAYVGQHEYHANEFVLQGPSLSNLSIFYPVNDISSTVNHNAYMASSSASQIDYAPIAHHPSEFSSPETGLVVPVFQKGDDPIDAINHMMSFLTVVVTSSSSRPITSRSGGALGKQRVIVCYNCKGESHMSKQCTKPKRKRDAEWFKDKVLLVQAQANGQVLQEVELEFLADPGTTKSSSNQNVITTNAAYQVDDLDAYDSDCDELNSEKISLMANLSHYGSDNLAEDLGFQNPCYLKKAQQLKPKLYDGSVIEKSDAIVILDIEETLMLAEESRSKMIEKQNDPQMTEKKVITKLIDYAIMNQLSTYFETRFVPQTELSAEQAFCMVNSCLRKIKFHLASFDMVVKERTTATAITEDTWGSEHTKAYFLTEVQNVFKQMELAVAQHCKEKHKFQNKMENVLQENDRLLTQALSVDIANLVLNDNVNVDFLNVDVCVQCVTIESELKKDFIKKDCYETLLQKGDVNERNVKREVEEIETLNIELDHKEKVLVITALKEQLNKLKGKAVITKAVSLNPIDPELLKVDVAPLVLKLLNASIKSKSVKTPVKRKVWQPTGNVFKTVGHIWKPTGRIFTLVGNVCPLTRIATPTIVPLREHILIVNSRDKSVVTLVYSRKTKVANKKVPVSNSTITKPLVANKMEPNNSWGSSSSNVPSLLIACRLSKSSFDGVDLLTGSQGNNLYTLSLQDLMASSPICLLSKASKTKSWLWHRRVNGKKYILVIVDDYSRFIWVKFLRSKDETLDFIIKFLKMILVRLKVPVRRIQTDNGTEFVNQTLRDYYEEVGISHETSVARSPQQNGVVKRCNQAMATASFTQNRSIIRLRHRKTPYELLHSKLLDLSFFHVFGALCYPTNNNENLGPALNEMTPGTISSRLVKKYSPSTSYVPPSRNDWDLLFQPMFDELLNPPPSVVNHAPKVIAPITEVIPPVHANLTGSTFSTTVDQDAPSQSKSHTTTEIQSLVIPQDVGDDNLDMEVAHIGNDPLFGVPIPEVTSVQSSSTASPHSICTKPKRKRDAEWFKDKVLLVQAQASGQVLQKEDLDFLADPGMAESSTNQSVVTTNAAYQADDLDA</sequence>
<keyword evidence="7" id="KW-0695">RNA-directed DNA polymerase</keyword>
<evidence type="ECO:0000259" key="10">
    <source>
        <dbReference type="PROSITE" id="PS50994"/>
    </source>
</evidence>
<dbReference type="GO" id="GO:0006310">
    <property type="term" value="P:DNA recombination"/>
    <property type="evidence" value="ECO:0007669"/>
    <property type="project" value="UniProtKB-KW"/>
</dbReference>
<dbReference type="PANTHER" id="PTHR42648">
    <property type="entry name" value="TRANSPOSASE, PUTATIVE-RELATED"/>
    <property type="match status" value="1"/>
</dbReference>
<evidence type="ECO:0000256" key="1">
    <source>
        <dbReference type="ARBA" id="ARBA00022722"/>
    </source>
</evidence>
<evidence type="ECO:0000256" key="4">
    <source>
        <dbReference type="ARBA" id="ARBA00022801"/>
    </source>
</evidence>